<feature type="compositionally biased region" description="Polar residues" evidence="3">
    <location>
        <begin position="31"/>
        <end position="43"/>
    </location>
</feature>
<dbReference type="SMART" id="SM00066">
    <property type="entry name" value="GAL4"/>
    <property type="match status" value="1"/>
</dbReference>
<dbReference type="Pfam" id="PF11951">
    <property type="entry name" value="Fungal_trans_2"/>
    <property type="match status" value="1"/>
</dbReference>
<dbReference type="PROSITE" id="PS00463">
    <property type="entry name" value="ZN2_CY6_FUNGAL_1"/>
    <property type="match status" value="1"/>
</dbReference>
<feature type="domain" description="Zn(2)-C6 fungal-type" evidence="4">
    <location>
        <begin position="58"/>
        <end position="88"/>
    </location>
</feature>
<protein>
    <recommendedName>
        <fullName evidence="4">Zn(2)-C6 fungal-type domain-containing protein</fullName>
    </recommendedName>
</protein>
<comment type="subcellular location">
    <subcellularLocation>
        <location evidence="1">Nucleus</location>
    </subcellularLocation>
</comment>
<dbReference type="GO" id="GO:0045944">
    <property type="term" value="P:positive regulation of transcription by RNA polymerase II"/>
    <property type="evidence" value="ECO:0007669"/>
    <property type="project" value="TreeGrafter"/>
</dbReference>
<evidence type="ECO:0000259" key="4">
    <source>
        <dbReference type="PROSITE" id="PS50048"/>
    </source>
</evidence>
<dbReference type="GO" id="GO:0000981">
    <property type="term" value="F:DNA-binding transcription factor activity, RNA polymerase II-specific"/>
    <property type="evidence" value="ECO:0007669"/>
    <property type="project" value="InterPro"/>
</dbReference>
<dbReference type="InterPro" id="IPR021858">
    <property type="entry name" value="Fun_TF"/>
</dbReference>
<dbReference type="InterPro" id="IPR036864">
    <property type="entry name" value="Zn2-C6_fun-type_DNA-bd_sf"/>
</dbReference>
<dbReference type="CDD" id="cd00067">
    <property type="entry name" value="GAL4"/>
    <property type="match status" value="1"/>
</dbReference>
<evidence type="ECO:0000256" key="3">
    <source>
        <dbReference type="SAM" id="MobiDB-lite"/>
    </source>
</evidence>
<evidence type="ECO:0000256" key="1">
    <source>
        <dbReference type="ARBA" id="ARBA00004123"/>
    </source>
</evidence>
<dbReference type="GO" id="GO:0005634">
    <property type="term" value="C:nucleus"/>
    <property type="evidence" value="ECO:0007669"/>
    <property type="project" value="UniProtKB-SubCell"/>
</dbReference>
<evidence type="ECO:0000313" key="5">
    <source>
        <dbReference type="EMBL" id="PMD39825.1"/>
    </source>
</evidence>
<dbReference type="GO" id="GO:0000976">
    <property type="term" value="F:transcription cis-regulatory region binding"/>
    <property type="evidence" value="ECO:0007669"/>
    <property type="project" value="TreeGrafter"/>
</dbReference>
<gene>
    <name evidence="5" type="ORF">L207DRAFT_429055</name>
</gene>
<dbReference type="OrthoDB" id="3598904at2759"/>
<dbReference type="EMBL" id="KZ613946">
    <property type="protein sequence ID" value="PMD39825.1"/>
    <property type="molecule type" value="Genomic_DNA"/>
</dbReference>
<dbReference type="PROSITE" id="PS50048">
    <property type="entry name" value="ZN2_CY6_FUNGAL_2"/>
    <property type="match status" value="1"/>
</dbReference>
<dbReference type="Pfam" id="PF00172">
    <property type="entry name" value="Zn_clus"/>
    <property type="match status" value="1"/>
</dbReference>
<feature type="region of interest" description="Disordered" evidence="3">
    <location>
        <begin position="1"/>
        <end position="51"/>
    </location>
</feature>
<name>A0A2J6RMS8_HYAVF</name>
<dbReference type="GO" id="GO:0008270">
    <property type="term" value="F:zinc ion binding"/>
    <property type="evidence" value="ECO:0007669"/>
    <property type="project" value="InterPro"/>
</dbReference>
<dbReference type="Gene3D" id="4.10.240.10">
    <property type="entry name" value="Zn(2)-C6 fungal-type DNA-binding domain"/>
    <property type="match status" value="1"/>
</dbReference>
<dbReference type="PANTHER" id="PTHR37534:SF49">
    <property type="entry name" value="LYSINE BIOSYNTHESIS REGULATORY PROTEIN LYS14"/>
    <property type="match status" value="1"/>
</dbReference>
<dbReference type="AlphaFoldDB" id="A0A2J6RMS8"/>
<keyword evidence="2" id="KW-0539">Nucleus</keyword>
<dbReference type="STRING" id="1149755.A0A2J6RMS8"/>
<reference evidence="5 6" key="1">
    <citation type="submission" date="2016-04" db="EMBL/GenBank/DDBJ databases">
        <title>A degradative enzymes factory behind the ericoid mycorrhizal symbiosis.</title>
        <authorList>
            <consortium name="DOE Joint Genome Institute"/>
            <person name="Martino E."/>
            <person name="Morin E."/>
            <person name="Grelet G."/>
            <person name="Kuo A."/>
            <person name="Kohler A."/>
            <person name="Daghino S."/>
            <person name="Barry K."/>
            <person name="Choi C."/>
            <person name="Cichocki N."/>
            <person name="Clum A."/>
            <person name="Copeland A."/>
            <person name="Hainaut M."/>
            <person name="Haridas S."/>
            <person name="Labutti K."/>
            <person name="Lindquist E."/>
            <person name="Lipzen A."/>
            <person name="Khouja H.-R."/>
            <person name="Murat C."/>
            <person name="Ohm R."/>
            <person name="Olson A."/>
            <person name="Spatafora J."/>
            <person name="Veneault-Fourrey C."/>
            <person name="Henrissat B."/>
            <person name="Grigoriev I."/>
            <person name="Martin F."/>
            <person name="Perotto S."/>
        </authorList>
    </citation>
    <scope>NUCLEOTIDE SEQUENCE [LARGE SCALE GENOMIC DNA]</scope>
    <source>
        <strain evidence="5 6">F</strain>
    </source>
</reference>
<sequence>MQGRRADFSSRGQHAHLPPIAPRQEPEHSSDSIQNDSTQSASTHEIRRNRLPPRSRSGCWTCRTRKVKCDEQRPACGQCVRLKHLCDYNPRLTFKDDTSRIIDRMQEVSRTGSVVWDSDFPLASVPELEQNRELLKDSLPPFSALETDEEREMKAELTQPGKYFVIANPRSFELLPEYRDWSISQLDPTQELLQQGQIQGNEDSACATSRMEDANTIILSVFEEPTRRGSTQLPTIPSTPPSSYVFPPIYPLSDHQRELLDPNAPGLDNARAASKDYELLQLYRTAISHHIAEMIGHEDVFEIQAQEYPPLFHAMMALAALSLAHKNGSSNTDALEHYQQVIPALKTMVRSSQDSYSDGPLLTHTFLLLYEVHSAGEPESNMWQHHSDQLLRIVTLRRQSQITEGYDFIVWMICRIDVYALLCANGKGRFIEGLLKQNMLPSPERCLPPTSESHLEGFPPEEQPYFPALIGLNQEVLLLALQVGQLARDLRVEAKQKLSEDAAQIVSDSTGLMSRRTRIEALHNLVHSCQDSWRTHFPSYWTWSNDYESLPERVFASVVNSYMLFRACLIYAHTSMFPHQMADSSPEIDSQVATCAREIIQVARLVLFKPRVELRFAIFPLFMAGFSTTDLREKEEVLDIMRKIENHGYGGSMESVIKLLEIVFEHQAMAILRTGTANSVEWVEEMEIRGLMIYGL</sequence>
<dbReference type="InterPro" id="IPR001138">
    <property type="entry name" value="Zn2Cys6_DnaBD"/>
</dbReference>
<accession>A0A2J6RMS8</accession>
<dbReference type="Proteomes" id="UP000235786">
    <property type="component" value="Unassembled WGS sequence"/>
</dbReference>
<dbReference type="CDD" id="cd12148">
    <property type="entry name" value="fungal_TF_MHR"/>
    <property type="match status" value="1"/>
</dbReference>
<proteinExistence type="predicted"/>
<dbReference type="PANTHER" id="PTHR37534">
    <property type="entry name" value="TRANSCRIPTIONAL ACTIVATOR PROTEIN UGA3"/>
    <property type="match status" value="1"/>
</dbReference>
<dbReference type="SUPFAM" id="SSF57701">
    <property type="entry name" value="Zn2/Cys6 DNA-binding domain"/>
    <property type="match status" value="1"/>
</dbReference>
<keyword evidence="6" id="KW-1185">Reference proteome</keyword>
<evidence type="ECO:0000256" key="2">
    <source>
        <dbReference type="ARBA" id="ARBA00023242"/>
    </source>
</evidence>
<evidence type="ECO:0000313" key="6">
    <source>
        <dbReference type="Proteomes" id="UP000235786"/>
    </source>
</evidence>
<organism evidence="5 6">
    <name type="scientific">Hyaloscypha variabilis (strain UAMH 11265 / GT02V1 / F)</name>
    <name type="common">Meliniomyces variabilis</name>
    <dbReference type="NCBI Taxonomy" id="1149755"/>
    <lineage>
        <taxon>Eukaryota</taxon>
        <taxon>Fungi</taxon>
        <taxon>Dikarya</taxon>
        <taxon>Ascomycota</taxon>
        <taxon>Pezizomycotina</taxon>
        <taxon>Leotiomycetes</taxon>
        <taxon>Helotiales</taxon>
        <taxon>Hyaloscyphaceae</taxon>
        <taxon>Hyaloscypha</taxon>
        <taxon>Hyaloscypha variabilis</taxon>
    </lineage>
</organism>